<dbReference type="AlphaFoldDB" id="A0A418VAL8"/>
<organism evidence="2 3">
    <name type="scientific">Deinococcus cavernae</name>
    <dbReference type="NCBI Taxonomy" id="2320857"/>
    <lineage>
        <taxon>Bacteria</taxon>
        <taxon>Thermotogati</taxon>
        <taxon>Deinococcota</taxon>
        <taxon>Deinococci</taxon>
        <taxon>Deinococcales</taxon>
        <taxon>Deinococcaceae</taxon>
        <taxon>Deinococcus</taxon>
    </lineage>
</organism>
<proteinExistence type="predicted"/>
<protein>
    <submittedName>
        <fullName evidence="2">Uncharacterized protein</fullName>
    </submittedName>
</protein>
<evidence type="ECO:0000313" key="2">
    <source>
        <dbReference type="EMBL" id="RJF73086.1"/>
    </source>
</evidence>
<name>A0A418VAL8_9DEIO</name>
<comment type="caution">
    <text evidence="2">The sequence shown here is derived from an EMBL/GenBank/DDBJ whole genome shotgun (WGS) entry which is preliminary data.</text>
</comment>
<sequence length="82" mass="8855">MLFITPLTMIISWQLSGSMGDSPLPALMTFLITPALLLALLVTGMKATTYSNQVLGVFTRTTGARQITQKQKEQSSSDFTSG</sequence>
<reference evidence="2 3" key="1">
    <citation type="submission" date="2018-09" db="EMBL/GenBank/DDBJ databases">
        <authorList>
            <person name="Zhu H."/>
        </authorList>
    </citation>
    <scope>NUCLEOTIDE SEQUENCE [LARGE SCALE GENOMIC DNA]</scope>
    <source>
        <strain evidence="2 3">K2S05-167</strain>
    </source>
</reference>
<evidence type="ECO:0000313" key="3">
    <source>
        <dbReference type="Proteomes" id="UP000286287"/>
    </source>
</evidence>
<keyword evidence="3" id="KW-1185">Reference proteome</keyword>
<evidence type="ECO:0000256" key="1">
    <source>
        <dbReference type="SAM" id="Phobius"/>
    </source>
</evidence>
<feature type="transmembrane region" description="Helical" evidence="1">
    <location>
        <begin position="24"/>
        <end position="43"/>
    </location>
</feature>
<gene>
    <name evidence="2" type="ORF">D3875_17580</name>
</gene>
<keyword evidence="1" id="KW-1133">Transmembrane helix</keyword>
<dbReference type="Proteomes" id="UP000286287">
    <property type="component" value="Unassembled WGS sequence"/>
</dbReference>
<dbReference type="EMBL" id="QYUJ01000014">
    <property type="protein sequence ID" value="RJF73086.1"/>
    <property type="molecule type" value="Genomic_DNA"/>
</dbReference>
<accession>A0A418VAL8</accession>
<keyword evidence="1" id="KW-0472">Membrane</keyword>
<keyword evidence="1" id="KW-0812">Transmembrane</keyword>